<evidence type="ECO:0000313" key="3">
    <source>
        <dbReference type="Proteomes" id="UP000799770"/>
    </source>
</evidence>
<dbReference type="OrthoDB" id="5125733at2759"/>
<dbReference type="PANTHER" id="PTHR33112:SF16">
    <property type="entry name" value="HETEROKARYON INCOMPATIBILITY DOMAIN-CONTAINING PROTEIN"/>
    <property type="match status" value="1"/>
</dbReference>
<organism evidence="2 3">
    <name type="scientific">Lophiotrema nucula</name>
    <dbReference type="NCBI Taxonomy" id="690887"/>
    <lineage>
        <taxon>Eukaryota</taxon>
        <taxon>Fungi</taxon>
        <taxon>Dikarya</taxon>
        <taxon>Ascomycota</taxon>
        <taxon>Pezizomycotina</taxon>
        <taxon>Dothideomycetes</taxon>
        <taxon>Pleosporomycetidae</taxon>
        <taxon>Pleosporales</taxon>
        <taxon>Lophiotremataceae</taxon>
        <taxon>Lophiotrema</taxon>
    </lineage>
</organism>
<accession>A0A6A5YMM4</accession>
<dbReference type="PANTHER" id="PTHR33112">
    <property type="entry name" value="DOMAIN PROTEIN, PUTATIVE-RELATED"/>
    <property type="match status" value="1"/>
</dbReference>
<sequence length="327" mass="37980">KLIETLAGERGQYVALSYCWGNHLAYTTTSDNLERHKKTISFSDIPRTLQDAMFLVRSLGLRYLWIDCLCIVQNDKADWEHEAARMADVYSNSYLTIAATRASHCDEGFLHLRRVKDRESIRFEDDEGTFELYFIKERKVRGKARNQQNEPLQRRGWTFQERLLASRILHFASQQTIWECPHMRENEGGFFRKPEEDSSLDKIAEFLLQDVFADANALGTNPWTYMINMYTSRTLKYPSDFFPALSGVLNTLQKSTGDFCYAGLWKTHFLEGLLWVVEDPDRSWRSSPNGLIPPKKPQKLSVWRAPSWSFASIEGTVSYESQFYPHG</sequence>
<feature type="non-terminal residue" evidence="2">
    <location>
        <position position="1"/>
    </location>
</feature>
<gene>
    <name evidence="2" type="ORF">BDV96DRAFT_455744</name>
</gene>
<dbReference type="InterPro" id="IPR010730">
    <property type="entry name" value="HET"/>
</dbReference>
<evidence type="ECO:0000313" key="2">
    <source>
        <dbReference type="EMBL" id="KAF2107944.1"/>
    </source>
</evidence>
<feature type="domain" description="Heterokaryon incompatibility" evidence="1">
    <location>
        <begin position="13"/>
        <end position="161"/>
    </location>
</feature>
<proteinExistence type="predicted"/>
<evidence type="ECO:0000259" key="1">
    <source>
        <dbReference type="Pfam" id="PF06985"/>
    </source>
</evidence>
<dbReference type="Proteomes" id="UP000799770">
    <property type="component" value="Unassembled WGS sequence"/>
</dbReference>
<reference evidence="2" key="1">
    <citation type="journal article" date="2020" name="Stud. Mycol.">
        <title>101 Dothideomycetes genomes: a test case for predicting lifestyles and emergence of pathogens.</title>
        <authorList>
            <person name="Haridas S."/>
            <person name="Albert R."/>
            <person name="Binder M."/>
            <person name="Bloem J."/>
            <person name="Labutti K."/>
            <person name="Salamov A."/>
            <person name="Andreopoulos B."/>
            <person name="Baker S."/>
            <person name="Barry K."/>
            <person name="Bills G."/>
            <person name="Bluhm B."/>
            <person name="Cannon C."/>
            <person name="Castanera R."/>
            <person name="Culley D."/>
            <person name="Daum C."/>
            <person name="Ezra D."/>
            <person name="Gonzalez J."/>
            <person name="Henrissat B."/>
            <person name="Kuo A."/>
            <person name="Liang C."/>
            <person name="Lipzen A."/>
            <person name="Lutzoni F."/>
            <person name="Magnuson J."/>
            <person name="Mondo S."/>
            <person name="Nolan M."/>
            <person name="Ohm R."/>
            <person name="Pangilinan J."/>
            <person name="Park H.-J."/>
            <person name="Ramirez L."/>
            <person name="Alfaro M."/>
            <person name="Sun H."/>
            <person name="Tritt A."/>
            <person name="Yoshinaga Y."/>
            <person name="Zwiers L.-H."/>
            <person name="Turgeon B."/>
            <person name="Goodwin S."/>
            <person name="Spatafora J."/>
            <person name="Crous P."/>
            <person name="Grigoriev I."/>
        </authorList>
    </citation>
    <scope>NUCLEOTIDE SEQUENCE</scope>
    <source>
        <strain evidence="2">CBS 627.86</strain>
    </source>
</reference>
<protein>
    <submittedName>
        <fullName evidence="2">Heterokaryon incompatibility protein-domain-containing protein</fullName>
    </submittedName>
</protein>
<keyword evidence="3" id="KW-1185">Reference proteome</keyword>
<dbReference type="Pfam" id="PF06985">
    <property type="entry name" value="HET"/>
    <property type="match status" value="1"/>
</dbReference>
<name>A0A6A5YMM4_9PLEO</name>
<dbReference type="AlphaFoldDB" id="A0A6A5YMM4"/>
<dbReference type="EMBL" id="ML977350">
    <property type="protein sequence ID" value="KAF2107944.1"/>
    <property type="molecule type" value="Genomic_DNA"/>
</dbReference>
<feature type="non-terminal residue" evidence="2">
    <location>
        <position position="327"/>
    </location>
</feature>